<keyword evidence="8" id="KW-0804">Transcription</keyword>
<dbReference type="PANTHER" id="PTHR10815:SF13">
    <property type="entry name" value="METHYLATED-DNA--PROTEIN-CYSTEINE METHYLTRANSFERASE"/>
    <property type="match status" value="1"/>
</dbReference>
<organism evidence="12 13">
    <name type="scientific">Sphingobacterium allocomposti</name>
    <dbReference type="NCBI Taxonomy" id="415956"/>
    <lineage>
        <taxon>Bacteria</taxon>
        <taxon>Pseudomonadati</taxon>
        <taxon>Bacteroidota</taxon>
        <taxon>Sphingobacteriia</taxon>
        <taxon>Sphingobacteriales</taxon>
        <taxon>Sphingobacteriaceae</taxon>
        <taxon>Sphingobacterium</taxon>
    </lineage>
</organism>
<feature type="domain" description="HTH araC/xylS-type" evidence="11">
    <location>
        <begin position="14"/>
        <end position="112"/>
    </location>
</feature>
<dbReference type="InterPro" id="IPR036388">
    <property type="entry name" value="WH-like_DNA-bd_sf"/>
</dbReference>
<evidence type="ECO:0000256" key="3">
    <source>
        <dbReference type="ARBA" id="ARBA00011918"/>
    </source>
</evidence>
<evidence type="ECO:0000313" key="12">
    <source>
        <dbReference type="EMBL" id="TYP96415.1"/>
    </source>
</evidence>
<evidence type="ECO:0000256" key="10">
    <source>
        <dbReference type="ARBA" id="ARBA00049348"/>
    </source>
</evidence>
<dbReference type="RefSeq" id="WP_211357486.1">
    <property type="nucleotide sequence ID" value="NZ_VNHX01000006.1"/>
</dbReference>
<dbReference type="Proteomes" id="UP000325105">
    <property type="component" value="Unassembled WGS sequence"/>
</dbReference>
<dbReference type="AlphaFoldDB" id="A0A5S5DL36"/>
<keyword evidence="9" id="KW-0234">DNA repair</keyword>
<dbReference type="InterPro" id="IPR009057">
    <property type="entry name" value="Homeodomain-like_sf"/>
</dbReference>
<dbReference type="CDD" id="cd06445">
    <property type="entry name" value="ATase"/>
    <property type="match status" value="1"/>
</dbReference>
<evidence type="ECO:0000256" key="4">
    <source>
        <dbReference type="ARBA" id="ARBA00022603"/>
    </source>
</evidence>
<evidence type="ECO:0000256" key="8">
    <source>
        <dbReference type="ARBA" id="ARBA00023163"/>
    </source>
</evidence>
<dbReference type="Pfam" id="PF12833">
    <property type="entry name" value="HTH_18"/>
    <property type="match status" value="1"/>
</dbReference>
<dbReference type="InterPro" id="IPR014048">
    <property type="entry name" value="MethylDNA_cys_MeTrfase_DNA-bd"/>
</dbReference>
<dbReference type="NCBIfam" id="TIGR00589">
    <property type="entry name" value="ogt"/>
    <property type="match status" value="1"/>
</dbReference>
<dbReference type="Pfam" id="PF01035">
    <property type="entry name" value="DNA_binding_1"/>
    <property type="match status" value="1"/>
</dbReference>
<dbReference type="InterPro" id="IPR036217">
    <property type="entry name" value="MethylDNA_cys_MeTrfase_DNAb"/>
</dbReference>
<comment type="catalytic activity">
    <reaction evidence="10">
        <text>a 6-O-methyl-2'-deoxyguanosine in DNA + L-cysteinyl-[protein] = S-methyl-L-cysteinyl-[protein] + a 2'-deoxyguanosine in DNA</text>
        <dbReference type="Rhea" id="RHEA:24000"/>
        <dbReference type="Rhea" id="RHEA-COMP:10131"/>
        <dbReference type="Rhea" id="RHEA-COMP:10132"/>
        <dbReference type="Rhea" id="RHEA-COMP:11367"/>
        <dbReference type="Rhea" id="RHEA-COMP:11368"/>
        <dbReference type="ChEBI" id="CHEBI:29950"/>
        <dbReference type="ChEBI" id="CHEBI:82612"/>
        <dbReference type="ChEBI" id="CHEBI:85445"/>
        <dbReference type="ChEBI" id="CHEBI:85448"/>
        <dbReference type="EC" id="2.1.1.63"/>
    </reaction>
</comment>
<comment type="catalytic activity">
    <reaction evidence="1">
        <text>a 4-O-methyl-thymidine in DNA + L-cysteinyl-[protein] = a thymidine in DNA + S-methyl-L-cysteinyl-[protein]</text>
        <dbReference type="Rhea" id="RHEA:53428"/>
        <dbReference type="Rhea" id="RHEA-COMP:10131"/>
        <dbReference type="Rhea" id="RHEA-COMP:10132"/>
        <dbReference type="Rhea" id="RHEA-COMP:13555"/>
        <dbReference type="Rhea" id="RHEA-COMP:13556"/>
        <dbReference type="ChEBI" id="CHEBI:29950"/>
        <dbReference type="ChEBI" id="CHEBI:82612"/>
        <dbReference type="ChEBI" id="CHEBI:137386"/>
        <dbReference type="ChEBI" id="CHEBI:137387"/>
        <dbReference type="EC" id="2.1.1.63"/>
    </reaction>
</comment>
<dbReference type="Gene3D" id="3.30.160.70">
    <property type="entry name" value="Methylated DNA-protein cysteine methyltransferase domain"/>
    <property type="match status" value="1"/>
</dbReference>
<evidence type="ECO:0000256" key="6">
    <source>
        <dbReference type="ARBA" id="ARBA00022763"/>
    </source>
</evidence>
<dbReference type="SMART" id="SM00342">
    <property type="entry name" value="HTH_ARAC"/>
    <property type="match status" value="1"/>
</dbReference>
<accession>A0A5S5DL36</accession>
<dbReference type="SUPFAM" id="SSF46689">
    <property type="entry name" value="Homeodomain-like"/>
    <property type="match status" value="2"/>
</dbReference>
<dbReference type="InterPro" id="IPR036631">
    <property type="entry name" value="MGMT_N_sf"/>
</dbReference>
<dbReference type="GO" id="GO:0043565">
    <property type="term" value="F:sequence-specific DNA binding"/>
    <property type="evidence" value="ECO:0007669"/>
    <property type="project" value="InterPro"/>
</dbReference>
<dbReference type="InterPro" id="IPR018060">
    <property type="entry name" value="HTH_AraC"/>
</dbReference>
<keyword evidence="5 12" id="KW-0808">Transferase</keyword>
<dbReference type="GO" id="GO:0006281">
    <property type="term" value="P:DNA repair"/>
    <property type="evidence" value="ECO:0007669"/>
    <property type="project" value="UniProtKB-KW"/>
</dbReference>
<keyword evidence="13" id="KW-1185">Reference proteome</keyword>
<evidence type="ECO:0000256" key="5">
    <source>
        <dbReference type="ARBA" id="ARBA00022679"/>
    </source>
</evidence>
<comment type="caution">
    <text evidence="12">The sequence shown here is derived from an EMBL/GenBank/DDBJ whole genome shotgun (WGS) entry which is preliminary data.</text>
</comment>
<dbReference type="SUPFAM" id="SSF53155">
    <property type="entry name" value="Methylated DNA-protein cysteine methyltransferase domain"/>
    <property type="match status" value="1"/>
</dbReference>
<dbReference type="PROSITE" id="PS01124">
    <property type="entry name" value="HTH_ARAC_FAMILY_2"/>
    <property type="match status" value="1"/>
</dbReference>
<comment type="similarity">
    <text evidence="2">Belongs to the MGMT family.</text>
</comment>
<dbReference type="GO" id="GO:0003700">
    <property type="term" value="F:DNA-binding transcription factor activity"/>
    <property type="evidence" value="ECO:0007669"/>
    <property type="project" value="InterPro"/>
</dbReference>
<dbReference type="InterPro" id="IPR008332">
    <property type="entry name" value="MethylG_MeTrfase_N"/>
</dbReference>
<keyword evidence="4 12" id="KW-0489">Methyltransferase</keyword>
<dbReference type="Gene3D" id="1.10.10.10">
    <property type="entry name" value="Winged helix-like DNA-binding domain superfamily/Winged helix DNA-binding domain"/>
    <property type="match status" value="1"/>
</dbReference>
<dbReference type="Pfam" id="PF02870">
    <property type="entry name" value="Methyltransf_1N"/>
    <property type="match status" value="1"/>
</dbReference>
<dbReference type="GO" id="GO:0003908">
    <property type="term" value="F:methylated-DNA-[protein]-cysteine S-methyltransferase activity"/>
    <property type="evidence" value="ECO:0007669"/>
    <property type="project" value="UniProtKB-EC"/>
</dbReference>
<keyword evidence="6" id="KW-0227">DNA damage</keyword>
<dbReference type="EMBL" id="VNHX01000006">
    <property type="protein sequence ID" value="TYP96415.1"/>
    <property type="molecule type" value="Genomic_DNA"/>
</dbReference>
<dbReference type="FunFam" id="1.10.10.10:FF:000214">
    <property type="entry name" value="Methylated-DNA--protein-cysteine methyltransferase"/>
    <property type="match status" value="1"/>
</dbReference>
<evidence type="ECO:0000313" key="13">
    <source>
        <dbReference type="Proteomes" id="UP000325105"/>
    </source>
</evidence>
<dbReference type="SUPFAM" id="SSF46767">
    <property type="entry name" value="Methylated DNA-protein cysteine methyltransferase, C-terminal domain"/>
    <property type="match status" value="1"/>
</dbReference>
<gene>
    <name evidence="12" type="ORF">BC792_106124</name>
</gene>
<sequence length="287" mass="32270">MEKLQHMVNYERIASAIAFVQQHFKEQPSLSDIAGHVHISPEHFQRMFQEWAGTSPKKFLQYITLQHAKMLLSEGKNSLFEAAFDTGLSSTSRLHDLFIKIEGMTPAEYKHGGRSLNLTYAYYPTPFGNTLIASTEKGICAVAFEDDAGEALRQLRVKYPNASFAHKEEGMHQAVLTFFNKDWDNLQEIKLHLRGTTFQLKVWEALLKIPAGKLASYQQVAETLHHKRASRAVGNAIGSNPIAYLIPCHRVIQTSGVLGGYRWGTVRKKALIAWESALTLNNEDGTL</sequence>
<dbReference type="PANTHER" id="PTHR10815">
    <property type="entry name" value="METHYLATED-DNA--PROTEIN-CYSTEINE METHYLTRANSFERASE"/>
    <property type="match status" value="1"/>
</dbReference>
<evidence type="ECO:0000256" key="2">
    <source>
        <dbReference type="ARBA" id="ARBA00008711"/>
    </source>
</evidence>
<name>A0A5S5DL36_9SPHI</name>
<dbReference type="GO" id="GO:0032259">
    <property type="term" value="P:methylation"/>
    <property type="evidence" value="ECO:0007669"/>
    <property type="project" value="UniProtKB-KW"/>
</dbReference>
<keyword evidence="7" id="KW-0805">Transcription regulation</keyword>
<dbReference type="PROSITE" id="PS00374">
    <property type="entry name" value="MGMT"/>
    <property type="match status" value="1"/>
</dbReference>
<dbReference type="Gene3D" id="1.10.10.60">
    <property type="entry name" value="Homeodomain-like"/>
    <property type="match status" value="1"/>
</dbReference>
<proteinExistence type="inferred from homology"/>
<protein>
    <recommendedName>
        <fullName evidence="3">methylated-DNA--[protein]-cysteine S-methyltransferase</fullName>
        <ecNumber evidence="3">2.1.1.63</ecNumber>
    </recommendedName>
</protein>
<evidence type="ECO:0000259" key="11">
    <source>
        <dbReference type="PROSITE" id="PS01124"/>
    </source>
</evidence>
<evidence type="ECO:0000256" key="1">
    <source>
        <dbReference type="ARBA" id="ARBA00001286"/>
    </source>
</evidence>
<dbReference type="EC" id="2.1.1.63" evidence="3"/>
<dbReference type="InterPro" id="IPR001497">
    <property type="entry name" value="MethylDNA_cys_MeTrfase_AS"/>
</dbReference>
<evidence type="ECO:0000256" key="7">
    <source>
        <dbReference type="ARBA" id="ARBA00023015"/>
    </source>
</evidence>
<reference evidence="12 13" key="1">
    <citation type="submission" date="2019-07" db="EMBL/GenBank/DDBJ databases">
        <title>Genomic Encyclopedia of Archaeal and Bacterial Type Strains, Phase II (KMG-II): from individual species to whole genera.</title>
        <authorList>
            <person name="Goeker M."/>
        </authorList>
    </citation>
    <scope>NUCLEOTIDE SEQUENCE [LARGE SCALE GENOMIC DNA]</scope>
    <source>
        <strain evidence="12 13">DSM 18850</strain>
    </source>
</reference>
<evidence type="ECO:0000256" key="9">
    <source>
        <dbReference type="ARBA" id="ARBA00023204"/>
    </source>
</evidence>